<keyword evidence="5 10" id="KW-1133">Transmembrane helix</keyword>
<evidence type="ECO:0000256" key="8">
    <source>
        <dbReference type="ARBA" id="ARBA00023286"/>
    </source>
</evidence>
<dbReference type="PROSITE" id="PS50042">
    <property type="entry name" value="CNMP_BINDING_3"/>
    <property type="match status" value="1"/>
</dbReference>
<evidence type="ECO:0000256" key="2">
    <source>
        <dbReference type="ARBA" id="ARBA00010486"/>
    </source>
</evidence>
<dbReference type="CDD" id="cd00038">
    <property type="entry name" value="CAP_ED"/>
    <property type="match status" value="1"/>
</dbReference>
<feature type="transmembrane region" description="Helical" evidence="10">
    <location>
        <begin position="205"/>
        <end position="223"/>
    </location>
</feature>
<sequence>MFHDLKRPVTIHSMEGQNKKFVRFFNEYDSERSLGSESESRKPLRVEGLESSSSSVFQWGWQKGSRGLRSVGRSLRLGPSRVYSEDFDGGSQIKILDPRSRFCQQWNKFFVLSCLVAIFVDPLFYYLPVVDTSPAVDGVGTCIRISRKLAISVTVFRTTTDFLYLIHMALQFRTAFIAPSSRVFGRGVLVVDPHQIAIRYLKKDFWLDFVALLPLPQLVIWIITPRMVGKTAIATKNILGFIVFFQYLPRLFRIFPLTSQMVRNTGVLLETAWAGAAFNLLLYLLASHVVGACWYLLAVDRQVTCWKNLCPNEANCNDAFFDCSSLHPSYRLSANRASWMNITNISTNCDTAINNNYFNFGIYVDALNYNITTSSIEFMEKYFYCVWMGLLSLSSLTQTWSVSTYIWEIIFTICIIIVGLLLFAFLIGNMQTYLQSLTLRLEEMRVKRRDTEQWMKHRQLPREIVERVRRFDQYKWVATRGVDEEVLVQSLPLDLRRDIKRHLCLDLVRRVPLFDQMDDSLLDAMCERLKPALNTEGTYIVREGDPVNEMLFIIRGKLESVTTNGGRTGFLNVGNLGPGDFCGEELLTWALDPKPSSNLPTSTRTVKALVEVEAFALFAEDLKFVAGQFRRLHSKQLQHTFRYYSHQWRTWAACFVQAAWRRYCRRKIAELRRKEEDLNLQAAIAGADAMLTKPSLGATLMAHRFASNAMQGVQRLRTMHAAEMTRISNIPKPTEPDFSLE</sequence>
<feature type="transmembrane region" description="Helical" evidence="10">
    <location>
        <begin position="109"/>
        <end position="127"/>
    </location>
</feature>
<dbReference type="PANTHER" id="PTHR45651">
    <property type="entry name" value="CYCLIC NUCLEOTIDE-GATED ION CHANNEL 15-RELATED-RELATED"/>
    <property type="match status" value="1"/>
</dbReference>
<accession>A0ABP0XF24</accession>
<keyword evidence="8" id="KW-1071">Ligand-gated ion channel</keyword>
<evidence type="ECO:0000313" key="12">
    <source>
        <dbReference type="EMBL" id="CAK9276961.1"/>
    </source>
</evidence>
<dbReference type="Pfam" id="PF00520">
    <property type="entry name" value="Ion_trans"/>
    <property type="match status" value="1"/>
</dbReference>
<evidence type="ECO:0000256" key="1">
    <source>
        <dbReference type="ARBA" id="ARBA00004141"/>
    </source>
</evidence>
<keyword evidence="4 10" id="KW-0812">Transmembrane</keyword>
<dbReference type="PANTHER" id="PTHR45651:SF12">
    <property type="entry name" value="CYCLIC NUCLEOTIDE-GATED ION CHANNEL 15-RELATED"/>
    <property type="match status" value="1"/>
</dbReference>
<dbReference type="Gene3D" id="1.10.287.630">
    <property type="entry name" value="Helix hairpin bin"/>
    <property type="match status" value="1"/>
</dbReference>
<dbReference type="InterPro" id="IPR014710">
    <property type="entry name" value="RmlC-like_jellyroll"/>
</dbReference>
<dbReference type="SMART" id="SM00100">
    <property type="entry name" value="cNMP"/>
    <property type="match status" value="1"/>
</dbReference>
<dbReference type="InterPro" id="IPR000595">
    <property type="entry name" value="cNMP-bd_dom"/>
</dbReference>
<feature type="transmembrane region" description="Helical" evidence="10">
    <location>
        <begin position="235"/>
        <end position="252"/>
    </location>
</feature>
<evidence type="ECO:0000256" key="7">
    <source>
        <dbReference type="ARBA" id="ARBA00023136"/>
    </source>
</evidence>
<name>A0ABP0XF24_9BRYO</name>
<evidence type="ECO:0000256" key="9">
    <source>
        <dbReference type="ARBA" id="ARBA00023303"/>
    </source>
</evidence>
<evidence type="ECO:0000313" key="13">
    <source>
        <dbReference type="Proteomes" id="UP001497444"/>
    </source>
</evidence>
<evidence type="ECO:0000256" key="6">
    <source>
        <dbReference type="ARBA" id="ARBA00023065"/>
    </source>
</evidence>
<feature type="transmembrane region" description="Helical" evidence="10">
    <location>
        <begin position="406"/>
        <end position="427"/>
    </location>
</feature>
<dbReference type="PRINTS" id="PR01463">
    <property type="entry name" value="EAGCHANLFMLY"/>
</dbReference>
<gene>
    <name evidence="12" type="ORF">CSSPJE1EN1_LOCUS22439</name>
</gene>
<organism evidence="12 13">
    <name type="scientific">Sphagnum jensenii</name>
    <dbReference type="NCBI Taxonomy" id="128206"/>
    <lineage>
        <taxon>Eukaryota</taxon>
        <taxon>Viridiplantae</taxon>
        <taxon>Streptophyta</taxon>
        <taxon>Embryophyta</taxon>
        <taxon>Bryophyta</taxon>
        <taxon>Sphagnophytina</taxon>
        <taxon>Sphagnopsida</taxon>
        <taxon>Sphagnales</taxon>
        <taxon>Sphagnaceae</taxon>
        <taxon>Sphagnum</taxon>
    </lineage>
</organism>
<keyword evidence="13" id="KW-1185">Reference proteome</keyword>
<evidence type="ECO:0000256" key="10">
    <source>
        <dbReference type="SAM" id="Phobius"/>
    </source>
</evidence>
<dbReference type="InterPro" id="IPR003938">
    <property type="entry name" value="K_chnl_volt-dep_EAG/ELK/ERG"/>
</dbReference>
<dbReference type="SUPFAM" id="SSF81324">
    <property type="entry name" value="Voltage-gated potassium channels"/>
    <property type="match status" value="1"/>
</dbReference>
<comment type="similarity">
    <text evidence="2">Belongs to the cyclic nucleotide-gated cation channel (TC 1.A.1.5) family.</text>
</comment>
<dbReference type="InterPro" id="IPR005821">
    <property type="entry name" value="Ion_trans_dom"/>
</dbReference>
<feature type="transmembrane region" description="Helical" evidence="10">
    <location>
        <begin position="272"/>
        <end position="297"/>
    </location>
</feature>
<keyword evidence="7 10" id="KW-0472">Membrane</keyword>
<evidence type="ECO:0000256" key="3">
    <source>
        <dbReference type="ARBA" id="ARBA00022448"/>
    </source>
</evidence>
<dbReference type="Pfam" id="PF00027">
    <property type="entry name" value="cNMP_binding"/>
    <property type="match status" value="1"/>
</dbReference>
<dbReference type="Gene3D" id="1.10.287.70">
    <property type="match status" value="1"/>
</dbReference>
<protein>
    <recommendedName>
        <fullName evidence="11">Cyclic nucleotide-binding domain-containing protein</fullName>
    </recommendedName>
</protein>
<keyword evidence="9" id="KW-0407">Ion channel</keyword>
<reference evidence="12" key="1">
    <citation type="submission" date="2024-02" db="EMBL/GenBank/DDBJ databases">
        <authorList>
            <consortium name="ELIXIR-Norway"/>
            <consortium name="Elixir Norway"/>
        </authorList>
    </citation>
    <scope>NUCLEOTIDE SEQUENCE</scope>
</reference>
<comment type="subcellular location">
    <subcellularLocation>
        <location evidence="1">Membrane</location>
        <topology evidence="1">Multi-pass membrane protein</topology>
    </subcellularLocation>
</comment>
<dbReference type="InterPro" id="IPR018490">
    <property type="entry name" value="cNMP-bd_dom_sf"/>
</dbReference>
<keyword evidence="3" id="KW-0813">Transport</keyword>
<evidence type="ECO:0000256" key="5">
    <source>
        <dbReference type="ARBA" id="ARBA00022989"/>
    </source>
</evidence>
<dbReference type="EMBL" id="OZ020103">
    <property type="protein sequence ID" value="CAK9276961.1"/>
    <property type="molecule type" value="Genomic_DNA"/>
</dbReference>
<dbReference type="Gene3D" id="2.60.120.10">
    <property type="entry name" value="Jelly Rolls"/>
    <property type="match status" value="1"/>
</dbReference>
<evidence type="ECO:0000256" key="4">
    <source>
        <dbReference type="ARBA" id="ARBA00022692"/>
    </source>
</evidence>
<feature type="domain" description="Cyclic nucleotide-binding" evidence="11">
    <location>
        <begin position="513"/>
        <end position="597"/>
    </location>
</feature>
<dbReference type="SUPFAM" id="SSF51206">
    <property type="entry name" value="cAMP-binding domain-like"/>
    <property type="match status" value="1"/>
</dbReference>
<dbReference type="Proteomes" id="UP001497444">
    <property type="component" value="Chromosome 8"/>
</dbReference>
<evidence type="ECO:0000259" key="11">
    <source>
        <dbReference type="PROSITE" id="PS50042"/>
    </source>
</evidence>
<keyword evidence="6" id="KW-0406">Ion transport</keyword>
<proteinExistence type="inferred from homology"/>